<feature type="domain" description="BHLH" evidence="6">
    <location>
        <begin position="272"/>
        <end position="322"/>
    </location>
</feature>
<dbReference type="SMART" id="SM00353">
    <property type="entry name" value="HLH"/>
    <property type="match status" value="1"/>
</dbReference>
<evidence type="ECO:0000256" key="3">
    <source>
        <dbReference type="ARBA" id="ARBA00023163"/>
    </source>
</evidence>
<proteinExistence type="predicted"/>
<evidence type="ECO:0000256" key="5">
    <source>
        <dbReference type="SAM" id="MobiDB-lite"/>
    </source>
</evidence>
<evidence type="ECO:0000256" key="4">
    <source>
        <dbReference type="ARBA" id="ARBA00023242"/>
    </source>
</evidence>
<keyword evidence="2" id="KW-0805">Transcription regulation</keyword>
<evidence type="ECO:0000256" key="1">
    <source>
        <dbReference type="ARBA" id="ARBA00004123"/>
    </source>
</evidence>
<dbReference type="InterPro" id="IPR036638">
    <property type="entry name" value="HLH_DNA-bd_sf"/>
</dbReference>
<dbReference type="FunFam" id="4.10.280.10:FF:000002">
    <property type="entry name" value="Basic helix-loop-helix transcription factor"/>
    <property type="match status" value="1"/>
</dbReference>
<keyword evidence="3" id="KW-0804">Transcription</keyword>
<dbReference type="PROSITE" id="PS50888">
    <property type="entry name" value="BHLH"/>
    <property type="match status" value="1"/>
</dbReference>
<dbReference type="Proteomes" id="UP001415857">
    <property type="component" value="Unassembled WGS sequence"/>
</dbReference>
<dbReference type="SUPFAM" id="SSF47459">
    <property type="entry name" value="HLH, helix-loop-helix DNA-binding domain"/>
    <property type="match status" value="1"/>
</dbReference>
<dbReference type="InterPro" id="IPR011598">
    <property type="entry name" value="bHLH_dom"/>
</dbReference>
<dbReference type="InterPro" id="IPR024097">
    <property type="entry name" value="bHLH_ZIP_TF"/>
</dbReference>
<feature type="region of interest" description="Disordered" evidence="5">
    <location>
        <begin position="189"/>
        <end position="244"/>
    </location>
</feature>
<dbReference type="GO" id="GO:0005634">
    <property type="term" value="C:nucleus"/>
    <property type="evidence" value="ECO:0007669"/>
    <property type="project" value="UniProtKB-SubCell"/>
</dbReference>
<gene>
    <name evidence="7" type="ORF">L1049_024657</name>
</gene>
<keyword evidence="4" id="KW-0539">Nucleus</keyword>
<dbReference type="EMBL" id="JBBPBK010000005">
    <property type="protein sequence ID" value="KAK9285464.1"/>
    <property type="molecule type" value="Genomic_DNA"/>
</dbReference>
<reference evidence="7 8" key="1">
    <citation type="journal article" date="2024" name="Plant J.">
        <title>Genome sequences and population genomics reveal climatic adaptation and genomic divergence between two closely related sweetgum species.</title>
        <authorList>
            <person name="Xu W.Q."/>
            <person name="Ren C.Q."/>
            <person name="Zhang X.Y."/>
            <person name="Comes H.P."/>
            <person name="Liu X.H."/>
            <person name="Li Y.G."/>
            <person name="Kettle C.J."/>
            <person name="Jalonen R."/>
            <person name="Gaisberger H."/>
            <person name="Ma Y.Z."/>
            <person name="Qiu Y.X."/>
        </authorList>
    </citation>
    <scope>NUCLEOTIDE SEQUENCE [LARGE SCALE GENOMIC DNA]</scope>
    <source>
        <strain evidence="7">Hangzhou</strain>
    </source>
</reference>
<protein>
    <recommendedName>
        <fullName evidence="6">BHLH domain-containing protein</fullName>
    </recommendedName>
</protein>
<comment type="caution">
    <text evidence="7">The sequence shown here is derived from an EMBL/GenBank/DDBJ whole genome shotgun (WGS) entry which is preliminary data.</text>
</comment>
<dbReference type="GO" id="GO:0003700">
    <property type="term" value="F:DNA-binding transcription factor activity"/>
    <property type="evidence" value="ECO:0007669"/>
    <property type="project" value="TreeGrafter"/>
</dbReference>
<accession>A0AAP0RWF1</accession>
<dbReference type="PANTHER" id="PTHR12565:SF458">
    <property type="entry name" value="TRANSCRIPTION FACTOR BHLH49"/>
    <property type="match status" value="1"/>
</dbReference>
<evidence type="ECO:0000313" key="7">
    <source>
        <dbReference type="EMBL" id="KAK9285464.1"/>
    </source>
</evidence>
<dbReference type="GO" id="GO:0046983">
    <property type="term" value="F:protein dimerization activity"/>
    <property type="evidence" value="ECO:0007669"/>
    <property type="project" value="InterPro"/>
</dbReference>
<organism evidence="7 8">
    <name type="scientific">Liquidambar formosana</name>
    <name type="common">Formosan gum</name>
    <dbReference type="NCBI Taxonomy" id="63359"/>
    <lineage>
        <taxon>Eukaryota</taxon>
        <taxon>Viridiplantae</taxon>
        <taxon>Streptophyta</taxon>
        <taxon>Embryophyta</taxon>
        <taxon>Tracheophyta</taxon>
        <taxon>Spermatophyta</taxon>
        <taxon>Magnoliopsida</taxon>
        <taxon>eudicotyledons</taxon>
        <taxon>Gunneridae</taxon>
        <taxon>Pentapetalae</taxon>
        <taxon>Saxifragales</taxon>
        <taxon>Altingiaceae</taxon>
        <taxon>Liquidambar</taxon>
    </lineage>
</organism>
<comment type="subcellular location">
    <subcellularLocation>
        <location evidence="1">Nucleus</location>
    </subcellularLocation>
</comment>
<feature type="region of interest" description="Disordered" evidence="5">
    <location>
        <begin position="424"/>
        <end position="451"/>
    </location>
</feature>
<dbReference type="CDD" id="cd18919">
    <property type="entry name" value="bHLH_AtBPE_like"/>
    <property type="match status" value="1"/>
</dbReference>
<feature type="region of interest" description="Disordered" evidence="5">
    <location>
        <begin position="155"/>
        <end position="176"/>
    </location>
</feature>
<evidence type="ECO:0000313" key="8">
    <source>
        <dbReference type="Proteomes" id="UP001415857"/>
    </source>
</evidence>
<evidence type="ECO:0000256" key="2">
    <source>
        <dbReference type="ARBA" id="ARBA00023015"/>
    </source>
</evidence>
<keyword evidence="8" id="KW-1185">Reference proteome</keyword>
<dbReference type="Gene3D" id="4.10.280.10">
    <property type="entry name" value="Helix-loop-helix DNA-binding domain"/>
    <property type="match status" value="1"/>
</dbReference>
<dbReference type="PANTHER" id="PTHR12565">
    <property type="entry name" value="STEROL REGULATORY ELEMENT-BINDING PROTEIN"/>
    <property type="match status" value="1"/>
</dbReference>
<name>A0AAP0RWF1_LIQFO</name>
<dbReference type="Pfam" id="PF00010">
    <property type="entry name" value="HLH"/>
    <property type="match status" value="1"/>
</dbReference>
<sequence>MDNESDGNLSFEHGGGSLRVYPSSGNFMCLPAEEIPGMTISSEFICKSWNGLNSFFSGDWDSLVTLEENAEILTSPMASHDQIDISSYAGGILENQGISCISPLGQYSSDPNFVELVPDLSCFSNGSLLEMHNSLSLPKYCQIANSASPPDHLLEGDGTGSTLTSRNGADNCAQFGEKRGNLDKRIAELLPGGKKRKRVPDDQSQLVQSKNMETVQQKKKYLRQEDEMKQKTKQNPNADMEDEPISKEFKDCSQNGEASKEDYIHVRAKRGHATTSHSIAERLRRERITERMKYLQDIVPGCNKITGKAVMLDEIINYVQSLQRQVEFLSMKLATVYPEMNSDIEQILSKDIHHSQDGNAALPGFSPGMNSSYSPGMNSSYPIQQVTLKETFPTIQNLQSPIMPPMPSMRRDNELQSISGMGFISDPDLGNVEPNGNLGSEEPNGCMEVEP</sequence>
<dbReference type="AlphaFoldDB" id="A0AAP0RWF1"/>
<feature type="compositionally biased region" description="Polar residues" evidence="5">
    <location>
        <begin position="202"/>
        <end position="215"/>
    </location>
</feature>
<evidence type="ECO:0000259" key="6">
    <source>
        <dbReference type="PROSITE" id="PS50888"/>
    </source>
</evidence>